<evidence type="ECO:0000256" key="2">
    <source>
        <dbReference type="ARBA" id="ARBA00005417"/>
    </source>
</evidence>
<dbReference type="Gene3D" id="3.40.50.300">
    <property type="entry name" value="P-loop containing nucleotide triphosphate hydrolases"/>
    <property type="match status" value="1"/>
</dbReference>
<dbReference type="SMART" id="SM00382">
    <property type="entry name" value="AAA"/>
    <property type="match status" value="1"/>
</dbReference>
<keyword evidence="6 15" id="KW-0067">ATP-binding</keyword>
<comment type="subunit">
    <text evidence="10">The complex is composed of two ATP-binding proteins (NikD and NikE), two transmembrane proteins (NikB and NikC) and a solute-binding protein (NikA).</text>
</comment>
<keyword evidence="3" id="KW-0813">Transport</keyword>
<dbReference type="RefSeq" id="WP_236888446.1">
    <property type="nucleotide sequence ID" value="NZ_AP024488.1"/>
</dbReference>
<dbReference type="InterPro" id="IPR003439">
    <property type="entry name" value="ABC_transporter-like_ATP-bd"/>
</dbReference>
<evidence type="ECO:0000256" key="11">
    <source>
        <dbReference type="ARBA" id="ARBA00039098"/>
    </source>
</evidence>
<proteinExistence type="inferred from homology"/>
<dbReference type="InterPro" id="IPR027417">
    <property type="entry name" value="P-loop_NTPase"/>
</dbReference>
<evidence type="ECO:0000313" key="16">
    <source>
        <dbReference type="Proteomes" id="UP001320148"/>
    </source>
</evidence>
<evidence type="ECO:0000256" key="10">
    <source>
        <dbReference type="ARBA" id="ARBA00038669"/>
    </source>
</evidence>
<reference evidence="15 16" key="1">
    <citation type="submission" date="2021-02" db="EMBL/GenBank/DDBJ databases">
        <title>Complete genome of Desulfoluna sp. strain ASN36.</title>
        <authorList>
            <person name="Takahashi A."/>
            <person name="Kojima H."/>
            <person name="Fukui M."/>
        </authorList>
    </citation>
    <scope>NUCLEOTIDE SEQUENCE [LARGE SCALE GENOMIC DNA]</scope>
    <source>
        <strain evidence="15 16">ASN36</strain>
    </source>
</reference>
<evidence type="ECO:0000256" key="12">
    <source>
        <dbReference type="ARBA" id="ARBA00044143"/>
    </source>
</evidence>
<sequence>MLEIHDLSVAFSMYGSGRGKQWTEVISAMEVSVNRGEVVAVIGSSGAGKSLLAHAVLGILPPNAEVGGTFAFDGEVLTEARKRALRGNTMALVPQSVGYLNPLVRVKAQVVRAAGLSGMTRRAARQSQADIFHRYGLGASVEGKYPHQISGGMAKRVLTATATVGEADLLIADEPTSGLDPESVQKELHHLRELADAGKGILLITHDIAAALSISDRVSICYAGVTLETVGADAFGRPGALVHPYTRGLWNALPQNGFQPFQGLSFPKKSGGGCPFAFSCSRATHPCLTLMPPLLETDEGEVRCHHA</sequence>
<dbReference type="Proteomes" id="UP001320148">
    <property type="component" value="Chromosome"/>
</dbReference>
<keyword evidence="9" id="KW-0472">Membrane</keyword>
<keyword evidence="4" id="KW-1003">Cell membrane</keyword>
<dbReference type="Pfam" id="PF00005">
    <property type="entry name" value="ABC_tran"/>
    <property type="match status" value="1"/>
</dbReference>
<keyword evidence="16" id="KW-1185">Reference proteome</keyword>
<feature type="domain" description="ABC transporter" evidence="14">
    <location>
        <begin position="4"/>
        <end position="248"/>
    </location>
</feature>
<keyword evidence="5" id="KW-0547">Nucleotide-binding</keyword>
<evidence type="ECO:0000313" key="15">
    <source>
        <dbReference type="EMBL" id="BCS97014.1"/>
    </source>
</evidence>
<dbReference type="PROSITE" id="PS50893">
    <property type="entry name" value="ABC_TRANSPORTER_2"/>
    <property type="match status" value="1"/>
</dbReference>
<dbReference type="SUPFAM" id="SSF52540">
    <property type="entry name" value="P-loop containing nucleoside triphosphate hydrolases"/>
    <property type="match status" value="1"/>
</dbReference>
<keyword evidence="7" id="KW-1278">Translocase</keyword>
<accession>A0ABM7PIM6</accession>
<evidence type="ECO:0000256" key="6">
    <source>
        <dbReference type="ARBA" id="ARBA00022840"/>
    </source>
</evidence>
<evidence type="ECO:0000256" key="4">
    <source>
        <dbReference type="ARBA" id="ARBA00022475"/>
    </source>
</evidence>
<evidence type="ECO:0000256" key="13">
    <source>
        <dbReference type="ARBA" id="ARBA00048610"/>
    </source>
</evidence>
<dbReference type="GO" id="GO:0005524">
    <property type="term" value="F:ATP binding"/>
    <property type="evidence" value="ECO:0007669"/>
    <property type="project" value="UniProtKB-KW"/>
</dbReference>
<evidence type="ECO:0000256" key="8">
    <source>
        <dbReference type="ARBA" id="ARBA00023065"/>
    </source>
</evidence>
<organism evidence="15 16">
    <name type="scientific">Desulfoluna limicola</name>
    <dbReference type="NCBI Taxonomy" id="2810562"/>
    <lineage>
        <taxon>Bacteria</taxon>
        <taxon>Pseudomonadati</taxon>
        <taxon>Thermodesulfobacteriota</taxon>
        <taxon>Desulfobacteria</taxon>
        <taxon>Desulfobacterales</taxon>
        <taxon>Desulfolunaceae</taxon>
        <taxon>Desulfoluna</taxon>
    </lineage>
</organism>
<evidence type="ECO:0000256" key="9">
    <source>
        <dbReference type="ARBA" id="ARBA00023136"/>
    </source>
</evidence>
<dbReference type="PANTHER" id="PTHR43297">
    <property type="entry name" value="OLIGOPEPTIDE TRANSPORT ATP-BINDING PROTEIN APPD"/>
    <property type="match status" value="1"/>
</dbReference>
<gene>
    <name evidence="15" type="ORF">DSLASN_26460</name>
</gene>
<name>A0ABM7PIM6_9BACT</name>
<comment type="similarity">
    <text evidence="2">Belongs to the ABC transporter superfamily.</text>
</comment>
<evidence type="ECO:0000256" key="5">
    <source>
        <dbReference type="ARBA" id="ARBA00022741"/>
    </source>
</evidence>
<evidence type="ECO:0000256" key="1">
    <source>
        <dbReference type="ARBA" id="ARBA00004417"/>
    </source>
</evidence>
<comment type="catalytic activity">
    <reaction evidence="13">
        <text>Ni(2+)(out) + ATP + H2O = Ni(2+)(in) + ADP + phosphate + H(+)</text>
        <dbReference type="Rhea" id="RHEA:15557"/>
        <dbReference type="ChEBI" id="CHEBI:15377"/>
        <dbReference type="ChEBI" id="CHEBI:15378"/>
        <dbReference type="ChEBI" id="CHEBI:30616"/>
        <dbReference type="ChEBI" id="CHEBI:43474"/>
        <dbReference type="ChEBI" id="CHEBI:49786"/>
        <dbReference type="ChEBI" id="CHEBI:456216"/>
        <dbReference type="EC" id="7.2.2.11"/>
    </reaction>
    <physiologicalReaction direction="left-to-right" evidence="13">
        <dbReference type="Rhea" id="RHEA:15558"/>
    </physiologicalReaction>
</comment>
<dbReference type="EMBL" id="AP024488">
    <property type="protein sequence ID" value="BCS97014.1"/>
    <property type="molecule type" value="Genomic_DNA"/>
</dbReference>
<dbReference type="InterPro" id="IPR003593">
    <property type="entry name" value="AAA+_ATPase"/>
</dbReference>
<evidence type="ECO:0000256" key="3">
    <source>
        <dbReference type="ARBA" id="ARBA00022448"/>
    </source>
</evidence>
<evidence type="ECO:0000259" key="14">
    <source>
        <dbReference type="PROSITE" id="PS50893"/>
    </source>
</evidence>
<dbReference type="PANTHER" id="PTHR43297:SF13">
    <property type="entry name" value="NICKEL ABC TRANSPORTER, ATP-BINDING PROTEIN"/>
    <property type="match status" value="1"/>
</dbReference>
<dbReference type="InterPro" id="IPR050388">
    <property type="entry name" value="ABC_Ni/Peptide_Import"/>
</dbReference>
<evidence type="ECO:0000256" key="7">
    <source>
        <dbReference type="ARBA" id="ARBA00022967"/>
    </source>
</evidence>
<protein>
    <recommendedName>
        <fullName evidence="12">Nickel import system ATP-binding protein NikD</fullName>
        <ecNumber evidence="11">7.2.2.11</ecNumber>
    </recommendedName>
</protein>
<keyword evidence="8" id="KW-0406">Ion transport</keyword>
<comment type="subcellular location">
    <subcellularLocation>
        <location evidence="1">Cell inner membrane</location>
        <topology evidence="1">Peripheral membrane protein</topology>
    </subcellularLocation>
</comment>
<dbReference type="EC" id="7.2.2.11" evidence="11"/>